<evidence type="ECO:0000256" key="1">
    <source>
        <dbReference type="SAM" id="SignalP"/>
    </source>
</evidence>
<dbReference type="AlphaFoldDB" id="A0A7W1WN59"/>
<keyword evidence="3" id="KW-1185">Reference proteome</keyword>
<dbReference type="Proteomes" id="UP000535491">
    <property type="component" value="Unassembled WGS sequence"/>
</dbReference>
<dbReference type="RefSeq" id="WP_181750186.1">
    <property type="nucleotide sequence ID" value="NZ_JACEIQ010000001.1"/>
</dbReference>
<comment type="caution">
    <text evidence="2">The sequence shown here is derived from an EMBL/GenBank/DDBJ whole genome shotgun (WGS) entry which is preliminary data.</text>
</comment>
<protein>
    <submittedName>
        <fullName evidence="2">Uncharacterized protein</fullName>
    </submittedName>
</protein>
<sequence length="149" mass="17307">MNINRLKILLAFNIFLLIFTLHSSQTFAHTAQSHVSEVKIWHVAGNIRHPVRTGLSIQNEVEQVLDSVQEMDGISFIYLPAEYYILRFSTPVILFSSPIGYPISEAVITFPENRWDRYKLLIKNPQNQWVEYHTSRSLATLVHQLKARE</sequence>
<reference evidence="2 3" key="1">
    <citation type="submission" date="2020-07" db="EMBL/GenBank/DDBJ databases">
        <authorList>
            <person name="Feng H."/>
        </authorList>
    </citation>
    <scope>NUCLEOTIDE SEQUENCE [LARGE SCALE GENOMIC DNA]</scope>
    <source>
        <strain evidence="3">s-10</strain>
    </source>
</reference>
<name>A0A7W1WN59_9BACL</name>
<feature type="chain" id="PRO_5031447539" evidence="1">
    <location>
        <begin position="29"/>
        <end position="149"/>
    </location>
</feature>
<keyword evidence="1" id="KW-0732">Signal</keyword>
<proteinExistence type="predicted"/>
<evidence type="ECO:0000313" key="3">
    <source>
        <dbReference type="Proteomes" id="UP000535491"/>
    </source>
</evidence>
<gene>
    <name evidence="2" type="ORF">H1191_01380</name>
</gene>
<feature type="signal peptide" evidence="1">
    <location>
        <begin position="1"/>
        <end position="28"/>
    </location>
</feature>
<organism evidence="2 3">
    <name type="scientific">Paenactinomyces guangxiensis</name>
    <dbReference type="NCBI Taxonomy" id="1490290"/>
    <lineage>
        <taxon>Bacteria</taxon>
        <taxon>Bacillati</taxon>
        <taxon>Bacillota</taxon>
        <taxon>Bacilli</taxon>
        <taxon>Bacillales</taxon>
        <taxon>Thermoactinomycetaceae</taxon>
        <taxon>Paenactinomyces</taxon>
    </lineage>
</organism>
<evidence type="ECO:0000313" key="2">
    <source>
        <dbReference type="EMBL" id="MBA4492966.1"/>
    </source>
</evidence>
<dbReference type="EMBL" id="JACEIQ010000001">
    <property type="protein sequence ID" value="MBA4492966.1"/>
    <property type="molecule type" value="Genomic_DNA"/>
</dbReference>
<accession>A0A7W1WN59</accession>